<evidence type="ECO:0000313" key="15">
    <source>
        <dbReference type="Proteomes" id="UP000017837"/>
    </source>
</evidence>
<feature type="domain" description="HAMP" evidence="13">
    <location>
        <begin position="240"/>
        <end position="294"/>
    </location>
</feature>
<evidence type="ECO:0000256" key="2">
    <source>
        <dbReference type="ARBA" id="ARBA00004651"/>
    </source>
</evidence>
<dbReference type="STRING" id="1121022.GCA_000376105_01117"/>
<comment type="catalytic activity">
    <reaction evidence="1">
        <text>ATP + protein L-histidine = ADP + protein N-phospho-L-histidine.</text>
        <dbReference type="EC" id="2.7.13.3"/>
    </reaction>
</comment>
<name>V4PVD2_9CAUL</name>
<keyword evidence="8" id="KW-0418">Kinase</keyword>
<keyword evidence="11" id="KW-0812">Transmembrane</keyword>
<dbReference type="EC" id="2.7.13.3" evidence="3"/>
<gene>
    <name evidence="14" type="ORF">ABENE_10165</name>
</gene>
<comment type="caution">
    <text evidence="14">The sequence shown here is derived from an EMBL/GenBank/DDBJ whole genome shotgun (WGS) entry which is preliminary data.</text>
</comment>
<evidence type="ECO:0000256" key="3">
    <source>
        <dbReference type="ARBA" id="ARBA00012438"/>
    </source>
</evidence>
<reference evidence="14 15" key="1">
    <citation type="journal article" date="2014" name="Nature">
        <title>Sequential evolution of bacterial morphology by co-option of a developmental regulator.</title>
        <authorList>
            <person name="Jiang C."/>
            <person name="Brown P.J."/>
            <person name="Ducret A."/>
            <person name="Brun Y.V."/>
        </authorList>
    </citation>
    <scope>NUCLEOTIDE SEQUENCE [LARGE SCALE GENOMIC DNA]</scope>
    <source>
        <strain evidence="14 15">DSM 16100</strain>
    </source>
</reference>
<dbReference type="InterPro" id="IPR003660">
    <property type="entry name" value="HAMP_dom"/>
</dbReference>
<dbReference type="PANTHER" id="PTHR44936">
    <property type="entry name" value="SENSOR PROTEIN CREC"/>
    <property type="match status" value="1"/>
</dbReference>
<dbReference type="Gene3D" id="3.30.565.10">
    <property type="entry name" value="Histidine kinase-like ATPase, C-terminal domain"/>
    <property type="match status" value="1"/>
</dbReference>
<evidence type="ECO:0000256" key="5">
    <source>
        <dbReference type="ARBA" id="ARBA00022553"/>
    </source>
</evidence>
<dbReference type="PRINTS" id="PR00344">
    <property type="entry name" value="BCTRLSENSOR"/>
</dbReference>
<dbReference type="SUPFAM" id="SSF47384">
    <property type="entry name" value="Homodimeric domain of signal transducing histidine kinase"/>
    <property type="match status" value="1"/>
</dbReference>
<dbReference type="InterPro" id="IPR036097">
    <property type="entry name" value="HisK_dim/P_sf"/>
</dbReference>
<evidence type="ECO:0000256" key="9">
    <source>
        <dbReference type="ARBA" id="ARBA00022840"/>
    </source>
</evidence>
<dbReference type="PANTHER" id="PTHR44936:SF10">
    <property type="entry name" value="SENSOR PROTEIN RSTB"/>
    <property type="match status" value="1"/>
</dbReference>
<evidence type="ECO:0000313" key="14">
    <source>
        <dbReference type="EMBL" id="ESQ91369.1"/>
    </source>
</evidence>
<dbReference type="InterPro" id="IPR003661">
    <property type="entry name" value="HisK_dim/P_dom"/>
</dbReference>
<dbReference type="GO" id="GO:0000155">
    <property type="term" value="F:phosphorelay sensor kinase activity"/>
    <property type="evidence" value="ECO:0007669"/>
    <property type="project" value="InterPro"/>
</dbReference>
<dbReference type="Proteomes" id="UP000017837">
    <property type="component" value="Unassembled WGS sequence"/>
</dbReference>
<keyword evidence="7" id="KW-0547">Nucleotide-binding</keyword>
<dbReference type="eggNOG" id="COG4191">
    <property type="taxonomic scope" value="Bacteria"/>
</dbReference>
<dbReference type="CDD" id="cd00082">
    <property type="entry name" value="HisKA"/>
    <property type="match status" value="1"/>
</dbReference>
<feature type="coiled-coil region" evidence="10">
    <location>
        <begin position="275"/>
        <end position="302"/>
    </location>
</feature>
<dbReference type="InterPro" id="IPR036890">
    <property type="entry name" value="HATPase_C_sf"/>
</dbReference>
<keyword evidence="9" id="KW-0067">ATP-binding</keyword>
<keyword evidence="5" id="KW-0597">Phosphoprotein</keyword>
<accession>V4PVD2</accession>
<keyword evidence="6" id="KW-0808">Transferase</keyword>
<dbReference type="Gene3D" id="1.10.287.130">
    <property type="match status" value="1"/>
</dbReference>
<sequence length="524" mass="57828">MFDQGKSDASDRRAKTLKVIRREGFYAERLAHALSIVAAFSLKYGMMAFNLARNFLLSLSGQLLILTFVFVMIVEIVILIPSLASDQERWLTDRVRQAELTSQAVDTSEKNAVSRPVSSQLRKSAGVLYLAIQNEGVRDYVLFDQNVVVPEKVMDLRQTHTNIWHDITYLWAPWETFMGQPDRLLHIVAKPRVRSGEVIEIVVKADPLKAYLKASLLSMLRVSLSISFLAGFLVFVALSVFIVRPIQNLTQAIQRFKTNPEDVTVTRPSGQLNEIGHIEAELASMQEEVRQALRSRARLAALGQAVSKINHDLRNMLTSAQMASDRLANSADPIVAKALPRLERALDRAVALAQNVLTYGKSDEQTPQIQIVKLKALAEAAAEDAGLGLATQGPEAVRFISKVAKGFNLEADPEQLHRLLVNLMRNARQAIELQPNRKARGRLTLTAVKTSEEVLLIVNDNGPGIPEKLRDKLFQPFTSSTTPGGSGLGLAIARELAQLHGGDVRLVSSGAEGTTFEVRLPLKP</sequence>
<dbReference type="Pfam" id="PF00512">
    <property type="entry name" value="HisKA"/>
    <property type="match status" value="1"/>
</dbReference>
<evidence type="ECO:0000256" key="8">
    <source>
        <dbReference type="ARBA" id="ARBA00022777"/>
    </source>
</evidence>
<dbReference type="GO" id="GO:0005886">
    <property type="term" value="C:plasma membrane"/>
    <property type="evidence" value="ECO:0007669"/>
    <property type="project" value="UniProtKB-SubCell"/>
</dbReference>
<dbReference type="InterPro" id="IPR003594">
    <property type="entry name" value="HATPase_dom"/>
</dbReference>
<evidence type="ECO:0000259" key="13">
    <source>
        <dbReference type="PROSITE" id="PS50885"/>
    </source>
</evidence>
<keyword evidence="11" id="KW-1133">Transmembrane helix</keyword>
<keyword evidence="4" id="KW-1003">Cell membrane</keyword>
<keyword evidence="11" id="KW-0472">Membrane</keyword>
<dbReference type="InterPro" id="IPR004358">
    <property type="entry name" value="Sig_transdc_His_kin-like_C"/>
</dbReference>
<feature type="transmembrane region" description="Helical" evidence="11">
    <location>
        <begin position="222"/>
        <end position="243"/>
    </location>
</feature>
<feature type="transmembrane region" description="Helical" evidence="11">
    <location>
        <begin position="30"/>
        <end position="51"/>
    </location>
</feature>
<evidence type="ECO:0000259" key="12">
    <source>
        <dbReference type="PROSITE" id="PS50109"/>
    </source>
</evidence>
<dbReference type="Pfam" id="PF02518">
    <property type="entry name" value="HATPase_c"/>
    <property type="match status" value="1"/>
</dbReference>
<dbReference type="SMART" id="SM00387">
    <property type="entry name" value="HATPase_c"/>
    <property type="match status" value="1"/>
</dbReference>
<feature type="domain" description="Histidine kinase" evidence="12">
    <location>
        <begin position="308"/>
        <end position="524"/>
    </location>
</feature>
<evidence type="ECO:0000256" key="1">
    <source>
        <dbReference type="ARBA" id="ARBA00000085"/>
    </source>
</evidence>
<comment type="subcellular location">
    <subcellularLocation>
        <location evidence="2">Cell membrane</location>
        <topology evidence="2">Multi-pass membrane protein</topology>
    </subcellularLocation>
</comment>
<dbReference type="InterPro" id="IPR005467">
    <property type="entry name" value="His_kinase_dom"/>
</dbReference>
<dbReference type="PATRIC" id="fig|1121022.4.peg.2053"/>
<evidence type="ECO:0000256" key="4">
    <source>
        <dbReference type="ARBA" id="ARBA00022475"/>
    </source>
</evidence>
<dbReference type="GO" id="GO:0005524">
    <property type="term" value="F:ATP binding"/>
    <property type="evidence" value="ECO:0007669"/>
    <property type="project" value="UniProtKB-KW"/>
</dbReference>
<dbReference type="EMBL" id="AWGB01000017">
    <property type="protein sequence ID" value="ESQ91369.1"/>
    <property type="molecule type" value="Genomic_DNA"/>
</dbReference>
<dbReference type="SUPFAM" id="SSF55874">
    <property type="entry name" value="ATPase domain of HSP90 chaperone/DNA topoisomerase II/histidine kinase"/>
    <property type="match status" value="1"/>
</dbReference>
<protein>
    <recommendedName>
        <fullName evidence="3">histidine kinase</fullName>
        <ecNumber evidence="3">2.7.13.3</ecNumber>
    </recommendedName>
</protein>
<evidence type="ECO:0000256" key="6">
    <source>
        <dbReference type="ARBA" id="ARBA00022679"/>
    </source>
</evidence>
<dbReference type="CDD" id="cd00075">
    <property type="entry name" value="HATPase"/>
    <property type="match status" value="1"/>
</dbReference>
<dbReference type="PROSITE" id="PS50109">
    <property type="entry name" value="HIS_KIN"/>
    <property type="match status" value="1"/>
</dbReference>
<dbReference type="SMART" id="SM00388">
    <property type="entry name" value="HisKA"/>
    <property type="match status" value="1"/>
</dbReference>
<dbReference type="AlphaFoldDB" id="V4PVD2"/>
<dbReference type="PROSITE" id="PS50885">
    <property type="entry name" value="HAMP"/>
    <property type="match status" value="1"/>
</dbReference>
<proteinExistence type="predicted"/>
<keyword evidence="10" id="KW-0175">Coiled coil</keyword>
<feature type="transmembrane region" description="Helical" evidence="11">
    <location>
        <begin position="63"/>
        <end position="84"/>
    </location>
</feature>
<evidence type="ECO:0000256" key="10">
    <source>
        <dbReference type="SAM" id="Coils"/>
    </source>
</evidence>
<evidence type="ECO:0000256" key="11">
    <source>
        <dbReference type="SAM" id="Phobius"/>
    </source>
</evidence>
<organism evidence="14 15">
    <name type="scientific">Asticcacaulis benevestitus DSM 16100 = ATCC BAA-896</name>
    <dbReference type="NCBI Taxonomy" id="1121022"/>
    <lineage>
        <taxon>Bacteria</taxon>
        <taxon>Pseudomonadati</taxon>
        <taxon>Pseudomonadota</taxon>
        <taxon>Alphaproteobacteria</taxon>
        <taxon>Caulobacterales</taxon>
        <taxon>Caulobacteraceae</taxon>
        <taxon>Asticcacaulis</taxon>
    </lineage>
</organism>
<evidence type="ECO:0000256" key="7">
    <source>
        <dbReference type="ARBA" id="ARBA00022741"/>
    </source>
</evidence>
<dbReference type="InterPro" id="IPR050980">
    <property type="entry name" value="2C_sensor_his_kinase"/>
</dbReference>
<keyword evidence="15" id="KW-1185">Reference proteome</keyword>